<keyword evidence="11" id="KW-1185">Reference proteome</keyword>
<name>A0A6L3VKL6_9ACTN</name>
<evidence type="ECO:0000256" key="5">
    <source>
        <dbReference type="ARBA" id="ARBA00022970"/>
    </source>
</evidence>
<proteinExistence type="inferred from homology"/>
<feature type="transmembrane region" description="Helical" evidence="9">
    <location>
        <begin position="211"/>
        <end position="228"/>
    </location>
</feature>
<evidence type="ECO:0000256" key="6">
    <source>
        <dbReference type="ARBA" id="ARBA00022989"/>
    </source>
</evidence>
<reference evidence="10 11" key="1">
    <citation type="submission" date="2019-09" db="EMBL/GenBank/DDBJ databases">
        <title>Actinomadura physcomitrii sp. nov., a novel actinomycete isolated from moss [Physcomitrium sphaericum (Ludw) Fuernr].</title>
        <authorList>
            <person name="Liu C."/>
            <person name="Zhuang X."/>
        </authorList>
    </citation>
    <scope>NUCLEOTIDE SEQUENCE [LARGE SCALE GENOMIC DNA]</scope>
    <source>
        <strain evidence="10 11">CYP1-1B</strain>
    </source>
</reference>
<feature type="transmembrane region" description="Helical" evidence="9">
    <location>
        <begin position="130"/>
        <end position="155"/>
    </location>
</feature>
<dbReference type="CDD" id="cd06582">
    <property type="entry name" value="TM_PBP1_LivH_like"/>
    <property type="match status" value="1"/>
</dbReference>
<keyword evidence="3" id="KW-1003">Cell membrane</keyword>
<dbReference type="GO" id="GO:0006865">
    <property type="term" value="P:amino acid transport"/>
    <property type="evidence" value="ECO:0007669"/>
    <property type="project" value="UniProtKB-KW"/>
</dbReference>
<feature type="transmembrane region" description="Helical" evidence="9">
    <location>
        <begin position="57"/>
        <end position="80"/>
    </location>
</feature>
<comment type="subcellular location">
    <subcellularLocation>
        <location evidence="1">Cell membrane</location>
        <topology evidence="1">Multi-pass membrane protein</topology>
    </subcellularLocation>
</comment>
<feature type="transmembrane region" description="Helical" evidence="9">
    <location>
        <begin position="186"/>
        <end position="205"/>
    </location>
</feature>
<comment type="caution">
    <text evidence="10">The sequence shown here is derived from an EMBL/GenBank/DDBJ whole genome shotgun (WGS) entry which is preliminary data.</text>
</comment>
<comment type="similarity">
    <text evidence="8">Belongs to the binding-protein-dependent transport system permease family. LivHM subfamily.</text>
</comment>
<protein>
    <submittedName>
        <fullName evidence="10">Branched-chain amino acid ABC transporter permease</fullName>
    </submittedName>
</protein>
<gene>
    <name evidence="10" type="ORF">F9B16_37230</name>
</gene>
<dbReference type="PANTHER" id="PTHR11795:SF450">
    <property type="entry name" value="ABC TRANSPORTER PERMEASE PROTEIN"/>
    <property type="match status" value="1"/>
</dbReference>
<feature type="transmembrane region" description="Helical" evidence="9">
    <location>
        <begin position="92"/>
        <end position="110"/>
    </location>
</feature>
<dbReference type="Pfam" id="PF02653">
    <property type="entry name" value="BPD_transp_2"/>
    <property type="match status" value="1"/>
</dbReference>
<dbReference type="PANTHER" id="PTHR11795">
    <property type="entry name" value="BRANCHED-CHAIN AMINO ACID TRANSPORT SYSTEM PERMEASE PROTEIN LIVH"/>
    <property type="match status" value="1"/>
</dbReference>
<feature type="transmembrane region" description="Helical" evidence="9">
    <location>
        <begin position="31"/>
        <end position="51"/>
    </location>
</feature>
<dbReference type="InterPro" id="IPR052157">
    <property type="entry name" value="BCAA_transport_permease"/>
</dbReference>
<evidence type="ECO:0000313" key="10">
    <source>
        <dbReference type="EMBL" id="KAB2368880.1"/>
    </source>
</evidence>
<sequence>MVEGAIAGLAGGGAYAALGLCLTLMFRLVRVVNFAQVAIGVIGVYTMAVAAEHGWPYGLAALAGLLAAVLVAAALGWVMGKWFGEAGTDQRSAISIAFLVGLLAASYLAFGTHPRRMPGEFGGSLFTVDGITITQASAVCVLGTVVVAGAAWLVLARTVLGLRLRALSERPTTAELHAIPSRRLGVGMWAVTGLLSAAVLLVVAPQQTSDQTSLALMAIPACTAALVGGFRSLGLTVAGGLGLGALQGALAHVGELAQYRDAVPFLAILAILIWSQRREVWDAAR</sequence>
<evidence type="ECO:0000256" key="2">
    <source>
        <dbReference type="ARBA" id="ARBA00022448"/>
    </source>
</evidence>
<evidence type="ECO:0000256" key="9">
    <source>
        <dbReference type="SAM" id="Phobius"/>
    </source>
</evidence>
<evidence type="ECO:0000256" key="3">
    <source>
        <dbReference type="ARBA" id="ARBA00022475"/>
    </source>
</evidence>
<keyword evidence="6 9" id="KW-1133">Transmembrane helix</keyword>
<evidence type="ECO:0000256" key="4">
    <source>
        <dbReference type="ARBA" id="ARBA00022692"/>
    </source>
</evidence>
<organism evidence="10 11">
    <name type="scientific">Actinomadura montaniterrae</name>
    <dbReference type="NCBI Taxonomy" id="1803903"/>
    <lineage>
        <taxon>Bacteria</taxon>
        <taxon>Bacillati</taxon>
        <taxon>Actinomycetota</taxon>
        <taxon>Actinomycetes</taxon>
        <taxon>Streptosporangiales</taxon>
        <taxon>Thermomonosporaceae</taxon>
        <taxon>Actinomadura</taxon>
    </lineage>
</organism>
<keyword evidence="7 9" id="KW-0472">Membrane</keyword>
<keyword evidence="4 9" id="KW-0812">Transmembrane</keyword>
<dbReference type="EMBL" id="WBMR01000168">
    <property type="protein sequence ID" value="KAB2368880.1"/>
    <property type="molecule type" value="Genomic_DNA"/>
</dbReference>
<dbReference type="GO" id="GO:0022857">
    <property type="term" value="F:transmembrane transporter activity"/>
    <property type="evidence" value="ECO:0007669"/>
    <property type="project" value="InterPro"/>
</dbReference>
<dbReference type="InterPro" id="IPR001851">
    <property type="entry name" value="ABC_transp_permease"/>
</dbReference>
<keyword evidence="2" id="KW-0813">Transport</keyword>
<keyword evidence="5" id="KW-0029">Amino-acid transport</keyword>
<accession>A0A6L3VKL6</accession>
<feature type="transmembrane region" description="Helical" evidence="9">
    <location>
        <begin position="6"/>
        <end position="24"/>
    </location>
</feature>
<evidence type="ECO:0000256" key="1">
    <source>
        <dbReference type="ARBA" id="ARBA00004651"/>
    </source>
</evidence>
<dbReference type="AlphaFoldDB" id="A0A6L3VKL6"/>
<dbReference type="RefSeq" id="WP_151544925.1">
    <property type="nucleotide sequence ID" value="NZ_WBMR01000168.1"/>
</dbReference>
<dbReference type="OrthoDB" id="27557at2"/>
<evidence type="ECO:0000256" key="8">
    <source>
        <dbReference type="ARBA" id="ARBA00037998"/>
    </source>
</evidence>
<evidence type="ECO:0000313" key="11">
    <source>
        <dbReference type="Proteomes" id="UP000483004"/>
    </source>
</evidence>
<dbReference type="Proteomes" id="UP000483004">
    <property type="component" value="Unassembled WGS sequence"/>
</dbReference>
<evidence type="ECO:0000256" key="7">
    <source>
        <dbReference type="ARBA" id="ARBA00023136"/>
    </source>
</evidence>
<dbReference type="GO" id="GO:0005886">
    <property type="term" value="C:plasma membrane"/>
    <property type="evidence" value="ECO:0007669"/>
    <property type="project" value="UniProtKB-SubCell"/>
</dbReference>